<dbReference type="PROSITE" id="PS00178">
    <property type="entry name" value="AA_TRNA_LIGASE_I"/>
    <property type="match status" value="1"/>
</dbReference>
<dbReference type="STRING" id="1279009.ADICEAN_00103"/>
<dbReference type="InterPro" id="IPR009080">
    <property type="entry name" value="tRNAsynth_Ia_anticodon-bd"/>
</dbReference>
<proteinExistence type="inferred from homology"/>
<comment type="caution">
    <text evidence="13">The sequence shown here is derived from an EMBL/GenBank/DDBJ whole genome shotgun (WGS) entry which is preliminary data.</text>
</comment>
<dbReference type="EMBL" id="AODQ01000001">
    <property type="protein sequence ID" value="EMR04832.1"/>
    <property type="molecule type" value="Genomic_DNA"/>
</dbReference>
<keyword evidence="4 9" id="KW-0547">Nucleotide-binding</keyword>
<dbReference type="PANTHER" id="PTHR11956:SF5">
    <property type="entry name" value="ARGININE--TRNA LIGASE, CYTOPLASMIC"/>
    <property type="match status" value="1"/>
</dbReference>
<dbReference type="InterPro" id="IPR014729">
    <property type="entry name" value="Rossmann-like_a/b/a_fold"/>
</dbReference>
<evidence type="ECO:0000256" key="8">
    <source>
        <dbReference type="ARBA" id="ARBA00049339"/>
    </source>
</evidence>
<keyword evidence="7 9" id="KW-0030">Aminoacyl-tRNA synthetase</keyword>
<dbReference type="InterPro" id="IPR008909">
    <property type="entry name" value="DALR_anticod-bd"/>
</dbReference>
<dbReference type="Gene3D" id="1.10.730.10">
    <property type="entry name" value="Isoleucyl-tRNA Synthetase, Domain 1"/>
    <property type="match status" value="1"/>
</dbReference>
<evidence type="ECO:0000256" key="6">
    <source>
        <dbReference type="ARBA" id="ARBA00022917"/>
    </source>
</evidence>
<dbReference type="SUPFAM" id="SSF47323">
    <property type="entry name" value="Anticodon-binding domain of a subclass of class I aminoacyl-tRNA synthetases"/>
    <property type="match status" value="1"/>
</dbReference>
<dbReference type="GO" id="GO:0004814">
    <property type="term" value="F:arginine-tRNA ligase activity"/>
    <property type="evidence" value="ECO:0007669"/>
    <property type="project" value="UniProtKB-UniRule"/>
</dbReference>
<evidence type="ECO:0000256" key="7">
    <source>
        <dbReference type="ARBA" id="ARBA00023146"/>
    </source>
</evidence>
<dbReference type="eggNOG" id="COG0018">
    <property type="taxonomic scope" value="Bacteria"/>
</dbReference>
<dbReference type="InterPro" id="IPR001412">
    <property type="entry name" value="aa-tRNA-synth_I_CS"/>
</dbReference>
<reference evidence="13 14" key="1">
    <citation type="journal article" date="2013" name="Genome Announc.">
        <title>Draft Genome Sequence of Cesiribacter andamanensis Strain AMV16T, Isolated from a Soil Sample from a Mud Volcano in the Andaman Islands, India.</title>
        <authorList>
            <person name="Shivaji S."/>
            <person name="Ara S."/>
            <person name="Begum Z."/>
            <person name="Srinivas T.N."/>
            <person name="Singh A."/>
            <person name="Kumar Pinnaka A."/>
        </authorList>
    </citation>
    <scope>NUCLEOTIDE SEQUENCE [LARGE SCALE GENOMIC DNA]</scope>
    <source>
        <strain evidence="13 14">AMV16</strain>
    </source>
</reference>
<gene>
    <name evidence="9 13" type="primary">argS</name>
    <name evidence="13" type="ORF">ADICEAN_00103</name>
</gene>
<evidence type="ECO:0000256" key="3">
    <source>
        <dbReference type="ARBA" id="ARBA00022598"/>
    </source>
</evidence>
<dbReference type="InterPro" id="IPR001278">
    <property type="entry name" value="Arg-tRNA-ligase"/>
</dbReference>
<evidence type="ECO:0000256" key="4">
    <source>
        <dbReference type="ARBA" id="ARBA00022741"/>
    </source>
</evidence>
<evidence type="ECO:0000313" key="13">
    <source>
        <dbReference type="EMBL" id="EMR04832.1"/>
    </source>
</evidence>
<dbReference type="GO" id="GO:0006420">
    <property type="term" value="P:arginyl-tRNA aminoacylation"/>
    <property type="evidence" value="ECO:0007669"/>
    <property type="project" value="UniProtKB-UniRule"/>
</dbReference>
<dbReference type="AlphaFoldDB" id="M7NC65"/>
<dbReference type="HAMAP" id="MF_00123">
    <property type="entry name" value="Arg_tRNA_synth"/>
    <property type="match status" value="1"/>
</dbReference>
<dbReference type="InterPro" id="IPR035684">
    <property type="entry name" value="ArgRS_core"/>
</dbReference>
<keyword evidence="5 9" id="KW-0067">ATP-binding</keyword>
<evidence type="ECO:0000259" key="11">
    <source>
        <dbReference type="SMART" id="SM00836"/>
    </source>
</evidence>
<keyword evidence="6 9" id="KW-0648">Protein biosynthesis</keyword>
<dbReference type="InterPro" id="IPR036695">
    <property type="entry name" value="Arg-tRNA-synth_N_sf"/>
</dbReference>
<comment type="catalytic activity">
    <reaction evidence="8 9">
        <text>tRNA(Arg) + L-arginine + ATP = L-arginyl-tRNA(Arg) + AMP + diphosphate</text>
        <dbReference type="Rhea" id="RHEA:20301"/>
        <dbReference type="Rhea" id="RHEA-COMP:9658"/>
        <dbReference type="Rhea" id="RHEA-COMP:9673"/>
        <dbReference type="ChEBI" id="CHEBI:30616"/>
        <dbReference type="ChEBI" id="CHEBI:32682"/>
        <dbReference type="ChEBI" id="CHEBI:33019"/>
        <dbReference type="ChEBI" id="CHEBI:78442"/>
        <dbReference type="ChEBI" id="CHEBI:78513"/>
        <dbReference type="ChEBI" id="CHEBI:456215"/>
        <dbReference type="EC" id="6.1.1.19"/>
    </reaction>
</comment>
<dbReference type="Pfam" id="PF00750">
    <property type="entry name" value="tRNA-synt_1d"/>
    <property type="match status" value="1"/>
</dbReference>
<evidence type="ECO:0000256" key="10">
    <source>
        <dbReference type="RuleBase" id="RU363038"/>
    </source>
</evidence>
<dbReference type="PANTHER" id="PTHR11956">
    <property type="entry name" value="ARGINYL-TRNA SYNTHETASE"/>
    <property type="match status" value="1"/>
</dbReference>
<keyword evidence="3 9" id="KW-0436">Ligase</keyword>
<dbReference type="PRINTS" id="PR01038">
    <property type="entry name" value="TRNASYNTHARG"/>
</dbReference>
<feature type="domain" description="Arginyl tRNA synthetase N-terminal" evidence="12">
    <location>
        <begin position="5"/>
        <end position="88"/>
    </location>
</feature>
<protein>
    <recommendedName>
        <fullName evidence="9">Arginine--tRNA ligase</fullName>
        <ecNumber evidence="9">6.1.1.19</ecNumber>
    </recommendedName>
    <alternativeName>
        <fullName evidence="9">Arginyl-tRNA synthetase</fullName>
        <shortName evidence="9">ArgRS</shortName>
    </alternativeName>
</protein>
<dbReference type="GO" id="GO:0005737">
    <property type="term" value="C:cytoplasm"/>
    <property type="evidence" value="ECO:0007669"/>
    <property type="project" value="UniProtKB-SubCell"/>
</dbReference>
<dbReference type="InterPro" id="IPR005148">
    <property type="entry name" value="Arg-tRNA-synth_N"/>
</dbReference>
<evidence type="ECO:0000256" key="5">
    <source>
        <dbReference type="ARBA" id="ARBA00022840"/>
    </source>
</evidence>
<dbReference type="FunFam" id="1.10.730.10:FF:000006">
    <property type="entry name" value="Arginyl-tRNA synthetase 2, mitochondrial"/>
    <property type="match status" value="1"/>
</dbReference>
<dbReference type="Gene3D" id="3.30.1360.70">
    <property type="entry name" value="Arginyl tRNA synthetase N-terminal domain"/>
    <property type="match status" value="1"/>
</dbReference>
<dbReference type="PATRIC" id="fig|1279009.4.peg.108"/>
<sequence>MYIQQDLLSHLHQAFLSLYQQAPELSELKLQPTRKEFEGSYTFVTFPYARLSKKGPEQTGQELGQYLKEHSELVRDFNVVKGFLNLVIADGAWLSTFQTLATDASWGQLPARGSKVVVEYSSPNTNKPLHLGHLRNNFLGYSVSQILKACGYEVSMVNLVNDRGIHICKSMLAYEKFGKGETPQSSGIKGDHLVGKYYVEFDRHYRQQIEELVGQGMDKEEAKTKAPLLLQAQEMLRQWEAGKPEVVNLWETMNSWVYKGFEETYTKIGVQFDKYYRESETYLLGKDIVEEGLEKGIFFKKEGGSVWIDLTADGLDEKLVLRGDGTSVYITQDMGTADLKYKDFGMEKSLVVVGNEQDYHFKVLFLILEKLGRPYAPGNYHLSYGMVDLPSGKMKSREGTVVDADDLVREMEETAERYTRELGKVDGMSPEEAGKLFEMLGLGALKYYLLRVDPKKRMLFDPQESIDFQGNTGPFIQYTHARIASLLRRAADMGIGFQDVDVSALTDLHPSEREVIYQLSLYPEQIRTAGEAYAPSFIAQYVYDLAKEFNRFYTEVSVFNAEDSQRRDFRIALSSAVGRTLRHGMSLLGIEVPERM</sequence>
<evidence type="ECO:0000256" key="1">
    <source>
        <dbReference type="ARBA" id="ARBA00005594"/>
    </source>
</evidence>
<comment type="subunit">
    <text evidence="9">Monomer.</text>
</comment>
<dbReference type="GO" id="GO:0005524">
    <property type="term" value="F:ATP binding"/>
    <property type="evidence" value="ECO:0007669"/>
    <property type="project" value="UniProtKB-UniRule"/>
</dbReference>
<evidence type="ECO:0000256" key="9">
    <source>
        <dbReference type="HAMAP-Rule" id="MF_00123"/>
    </source>
</evidence>
<name>M7NC65_9BACT</name>
<dbReference type="SUPFAM" id="SSF52374">
    <property type="entry name" value="Nucleotidylyl transferase"/>
    <property type="match status" value="1"/>
</dbReference>
<dbReference type="SMART" id="SM01016">
    <property type="entry name" value="Arg_tRNA_synt_N"/>
    <property type="match status" value="1"/>
</dbReference>
<evidence type="ECO:0000256" key="2">
    <source>
        <dbReference type="ARBA" id="ARBA00022490"/>
    </source>
</evidence>
<comment type="similarity">
    <text evidence="1 9 10">Belongs to the class-I aminoacyl-tRNA synthetase family.</text>
</comment>
<dbReference type="RefSeq" id="WP_009193517.1">
    <property type="nucleotide sequence ID" value="NZ_AODQ01000001.1"/>
</dbReference>
<evidence type="ECO:0000313" key="14">
    <source>
        <dbReference type="Proteomes" id="UP000011910"/>
    </source>
</evidence>
<dbReference type="EC" id="6.1.1.19" evidence="9"/>
<keyword evidence="14" id="KW-1185">Reference proteome</keyword>
<dbReference type="OrthoDB" id="9805987at2"/>
<dbReference type="Pfam" id="PF05746">
    <property type="entry name" value="DALR_1"/>
    <property type="match status" value="1"/>
</dbReference>
<dbReference type="NCBIfam" id="TIGR00456">
    <property type="entry name" value="argS"/>
    <property type="match status" value="1"/>
</dbReference>
<feature type="short sequence motif" description="'HIGH' region" evidence="9">
    <location>
        <begin position="123"/>
        <end position="133"/>
    </location>
</feature>
<comment type="subcellular location">
    <subcellularLocation>
        <location evidence="9">Cytoplasm</location>
    </subcellularLocation>
</comment>
<dbReference type="Proteomes" id="UP000011910">
    <property type="component" value="Unassembled WGS sequence"/>
</dbReference>
<dbReference type="Gene3D" id="3.40.50.620">
    <property type="entry name" value="HUPs"/>
    <property type="match status" value="1"/>
</dbReference>
<evidence type="ECO:0000259" key="12">
    <source>
        <dbReference type="SMART" id="SM01016"/>
    </source>
</evidence>
<dbReference type="SUPFAM" id="SSF55190">
    <property type="entry name" value="Arginyl-tRNA synthetase (ArgRS), N-terminal 'additional' domain"/>
    <property type="match status" value="1"/>
</dbReference>
<organism evidence="13 14">
    <name type="scientific">Cesiribacter andamanensis AMV16</name>
    <dbReference type="NCBI Taxonomy" id="1279009"/>
    <lineage>
        <taxon>Bacteria</taxon>
        <taxon>Pseudomonadati</taxon>
        <taxon>Bacteroidota</taxon>
        <taxon>Cytophagia</taxon>
        <taxon>Cytophagales</taxon>
        <taxon>Cesiribacteraceae</taxon>
        <taxon>Cesiribacter</taxon>
    </lineage>
</organism>
<keyword evidence="2 9" id="KW-0963">Cytoplasm</keyword>
<dbReference type="SMART" id="SM00836">
    <property type="entry name" value="DALR_1"/>
    <property type="match status" value="1"/>
</dbReference>
<feature type="domain" description="DALR anticodon binding" evidence="11">
    <location>
        <begin position="476"/>
        <end position="596"/>
    </location>
</feature>
<accession>M7NC65</accession>